<evidence type="ECO:0000256" key="2">
    <source>
        <dbReference type="ARBA" id="ARBA00022475"/>
    </source>
</evidence>
<dbReference type="PANTHER" id="PTHR30213">
    <property type="entry name" value="INNER MEMBRANE PROTEIN YHJD"/>
    <property type="match status" value="1"/>
</dbReference>
<feature type="transmembrane region" description="Helical" evidence="6">
    <location>
        <begin position="47"/>
        <end position="74"/>
    </location>
</feature>
<evidence type="ECO:0000256" key="5">
    <source>
        <dbReference type="ARBA" id="ARBA00023136"/>
    </source>
</evidence>
<dbReference type="PANTHER" id="PTHR30213:SF0">
    <property type="entry name" value="UPF0761 MEMBRANE PROTEIN YIHY"/>
    <property type="match status" value="1"/>
</dbReference>
<evidence type="ECO:0000256" key="4">
    <source>
        <dbReference type="ARBA" id="ARBA00022989"/>
    </source>
</evidence>
<feature type="transmembrane region" description="Helical" evidence="6">
    <location>
        <begin position="159"/>
        <end position="186"/>
    </location>
</feature>
<dbReference type="Pfam" id="PF03631">
    <property type="entry name" value="Virul_fac_BrkB"/>
    <property type="match status" value="1"/>
</dbReference>
<keyword evidence="5 6" id="KW-0472">Membrane</keyword>
<dbReference type="NCBIfam" id="TIGR00765">
    <property type="entry name" value="yihY_not_rbn"/>
    <property type="match status" value="1"/>
</dbReference>
<evidence type="ECO:0000313" key="8">
    <source>
        <dbReference type="Proteomes" id="UP000649829"/>
    </source>
</evidence>
<reference evidence="7" key="1">
    <citation type="journal article" date="2014" name="Int. J. Syst. Evol. Microbiol.">
        <title>Complete genome sequence of Corynebacterium casei LMG S-19264T (=DSM 44701T), isolated from a smear-ripened cheese.</title>
        <authorList>
            <consortium name="US DOE Joint Genome Institute (JGI-PGF)"/>
            <person name="Walter F."/>
            <person name="Albersmeier A."/>
            <person name="Kalinowski J."/>
            <person name="Ruckert C."/>
        </authorList>
    </citation>
    <scope>NUCLEOTIDE SEQUENCE</scope>
    <source>
        <strain evidence="7">CGMCC 1.6293</strain>
    </source>
</reference>
<name>A0A917WED1_9RHOB</name>
<comment type="subcellular location">
    <subcellularLocation>
        <location evidence="1">Cell membrane</location>
        <topology evidence="1">Multi-pass membrane protein</topology>
    </subcellularLocation>
</comment>
<keyword evidence="2" id="KW-1003">Cell membrane</keyword>
<dbReference type="Proteomes" id="UP000649829">
    <property type="component" value="Unassembled WGS sequence"/>
</dbReference>
<dbReference type="InterPro" id="IPR017039">
    <property type="entry name" value="Virul_fac_BrkB"/>
</dbReference>
<organism evidence="7 8">
    <name type="scientific">Pseudooceanicola nanhaiensis</name>
    <dbReference type="NCBI Taxonomy" id="375761"/>
    <lineage>
        <taxon>Bacteria</taxon>
        <taxon>Pseudomonadati</taxon>
        <taxon>Pseudomonadota</taxon>
        <taxon>Alphaproteobacteria</taxon>
        <taxon>Rhodobacterales</taxon>
        <taxon>Paracoccaceae</taxon>
        <taxon>Pseudooceanicola</taxon>
    </lineage>
</organism>
<dbReference type="RefSeq" id="WP_084178490.1">
    <property type="nucleotide sequence ID" value="NZ_BMLF01000001.1"/>
</dbReference>
<protein>
    <recommendedName>
        <fullName evidence="9">YihY/virulence factor BrkB family protein</fullName>
    </recommendedName>
</protein>
<accession>A0A917WED1</accession>
<comment type="caution">
    <text evidence="7">The sequence shown here is derived from an EMBL/GenBank/DDBJ whole genome shotgun (WGS) entry which is preliminary data.</text>
</comment>
<dbReference type="AlphaFoldDB" id="A0A917WED1"/>
<feature type="transmembrane region" description="Helical" evidence="6">
    <location>
        <begin position="198"/>
        <end position="217"/>
    </location>
</feature>
<dbReference type="EMBL" id="BMLF01000001">
    <property type="protein sequence ID" value="GGL97754.1"/>
    <property type="molecule type" value="Genomic_DNA"/>
</dbReference>
<proteinExistence type="predicted"/>
<dbReference type="GO" id="GO:0005886">
    <property type="term" value="C:plasma membrane"/>
    <property type="evidence" value="ECO:0007669"/>
    <property type="project" value="UniProtKB-SubCell"/>
</dbReference>
<reference evidence="7" key="2">
    <citation type="submission" date="2020-09" db="EMBL/GenBank/DDBJ databases">
        <authorList>
            <person name="Sun Q."/>
            <person name="Zhou Y."/>
        </authorList>
    </citation>
    <scope>NUCLEOTIDE SEQUENCE</scope>
    <source>
        <strain evidence="7">CGMCC 1.6293</strain>
    </source>
</reference>
<dbReference type="PIRSF" id="PIRSF035875">
    <property type="entry name" value="RNase_BN"/>
    <property type="match status" value="1"/>
</dbReference>
<feature type="transmembrane region" description="Helical" evidence="6">
    <location>
        <begin position="261"/>
        <end position="288"/>
    </location>
</feature>
<feature type="transmembrane region" description="Helical" evidence="6">
    <location>
        <begin position="114"/>
        <end position="138"/>
    </location>
</feature>
<evidence type="ECO:0000256" key="6">
    <source>
        <dbReference type="SAM" id="Phobius"/>
    </source>
</evidence>
<keyword evidence="8" id="KW-1185">Reference proteome</keyword>
<keyword evidence="3 6" id="KW-0812">Transmembrane</keyword>
<evidence type="ECO:0000313" key="7">
    <source>
        <dbReference type="EMBL" id="GGL97754.1"/>
    </source>
</evidence>
<keyword evidence="4 6" id="KW-1133">Transmembrane helix</keyword>
<sequence>MASDLGADASDIDLTVPGHAAGKSGLAAWGTALLAVWRQVAEANMGLVAAGVAFFSMLSLFPGLAAIIAIWGLLTDNDAILDQIDLLGQILPGDVFRLIELQATKLMNAGTDTLGWTGLLSLMLATWSARSGVGALMLGLNMIHGRQRRKNIRHYMTALLLTVILFGVTIIALASVVVLPVILAFIPLDLVATLAISAVRWLAAIAVMLFGLALLYRYGPNTRDDRMRWVTPGAGLAIALWGVASWGFSVYLTNFGHYNEVYGSIGAAIALLVWLFVSAFVVLLGAALNVQLERARKGQPSGAQALP</sequence>
<evidence type="ECO:0008006" key="9">
    <source>
        <dbReference type="Google" id="ProtNLM"/>
    </source>
</evidence>
<evidence type="ECO:0000256" key="1">
    <source>
        <dbReference type="ARBA" id="ARBA00004651"/>
    </source>
</evidence>
<feature type="transmembrane region" description="Helical" evidence="6">
    <location>
        <begin position="229"/>
        <end position="249"/>
    </location>
</feature>
<evidence type="ECO:0000256" key="3">
    <source>
        <dbReference type="ARBA" id="ARBA00022692"/>
    </source>
</evidence>
<gene>
    <name evidence="7" type="ORF">GCM10011534_19810</name>
</gene>